<evidence type="ECO:0000313" key="3">
    <source>
        <dbReference type="EMBL" id="MFF0006583.1"/>
    </source>
</evidence>
<keyword evidence="1" id="KW-0472">Membrane</keyword>
<feature type="transmembrane region" description="Helical" evidence="1">
    <location>
        <begin position="101"/>
        <end position="124"/>
    </location>
</feature>
<keyword evidence="1" id="KW-0812">Transmembrane</keyword>
<feature type="chain" id="PRO_5047542423" description="Integral membrane protein" evidence="2">
    <location>
        <begin position="20"/>
        <end position="130"/>
    </location>
</feature>
<protein>
    <recommendedName>
        <fullName evidence="5">Integral membrane protein</fullName>
    </recommendedName>
</protein>
<name>A0ABW6N1I1_9ACTN</name>
<gene>
    <name evidence="3" type="ORF">ACFYQT_24470</name>
</gene>
<proteinExistence type="predicted"/>
<sequence>MHLSGAVLLLTFLVPPAWALDAYGTARAHDPSADVPPFMIFLTIALSCVGYHVAVQIPAGLLGTRLGRNRGAGTAYACVLAVTVALTSALTWAVLRTDDPALLLSVWADFMARGSLAMAAYVWLSRRLTT</sequence>
<keyword evidence="1" id="KW-1133">Transmembrane helix</keyword>
<reference evidence="3 4" key="1">
    <citation type="submission" date="2024-10" db="EMBL/GenBank/DDBJ databases">
        <title>The Natural Products Discovery Center: Release of the First 8490 Sequenced Strains for Exploring Actinobacteria Biosynthetic Diversity.</title>
        <authorList>
            <person name="Kalkreuter E."/>
            <person name="Kautsar S.A."/>
            <person name="Yang D."/>
            <person name="Bader C.D."/>
            <person name="Teijaro C.N."/>
            <person name="Fluegel L."/>
            <person name="Davis C.M."/>
            <person name="Simpson J.R."/>
            <person name="Lauterbach L."/>
            <person name="Steele A.D."/>
            <person name="Gui C."/>
            <person name="Meng S."/>
            <person name="Li G."/>
            <person name="Viehrig K."/>
            <person name="Ye F."/>
            <person name="Su P."/>
            <person name="Kiefer A.F."/>
            <person name="Nichols A."/>
            <person name="Cepeda A.J."/>
            <person name="Yan W."/>
            <person name="Fan B."/>
            <person name="Jiang Y."/>
            <person name="Adhikari A."/>
            <person name="Zheng C.-J."/>
            <person name="Schuster L."/>
            <person name="Cowan T.M."/>
            <person name="Smanski M.J."/>
            <person name="Chevrette M.G."/>
            <person name="De Carvalho L.P.S."/>
            <person name="Shen B."/>
        </authorList>
    </citation>
    <scope>NUCLEOTIDE SEQUENCE [LARGE SCALE GENOMIC DNA]</scope>
    <source>
        <strain evidence="3 4">NPDC005497</strain>
    </source>
</reference>
<evidence type="ECO:0000256" key="1">
    <source>
        <dbReference type="SAM" id="Phobius"/>
    </source>
</evidence>
<feature type="signal peptide" evidence="2">
    <location>
        <begin position="1"/>
        <end position="19"/>
    </location>
</feature>
<evidence type="ECO:0000313" key="4">
    <source>
        <dbReference type="Proteomes" id="UP001601422"/>
    </source>
</evidence>
<evidence type="ECO:0000256" key="2">
    <source>
        <dbReference type="SAM" id="SignalP"/>
    </source>
</evidence>
<dbReference type="EMBL" id="JBIAJP010000007">
    <property type="protein sequence ID" value="MFF0006583.1"/>
    <property type="molecule type" value="Genomic_DNA"/>
</dbReference>
<keyword evidence="2" id="KW-0732">Signal</keyword>
<evidence type="ECO:0008006" key="5">
    <source>
        <dbReference type="Google" id="ProtNLM"/>
    </source>
</evidence>
<accession>A0ABW6N1I1</accession>
<dbReference type="Proteomes" id="UP001601422">
    <property type="component" value="Unassembled WGS sequence"/>
</dbReference>
<comment type="caution">
    <text evidence="3">The sequence shown here is derived from an EMBL/GenBank/DDBJ whole genome shotgun (WGS) entry which is preliminary data.</text>
</comment>
<dbReference type="RefSeq" id="WP_362052561.1">
    <property type="nucleotide sequence ID" value="NZ_JBEXWN010000025.1"/>
</dbReference>
<feature type="transmembrane region" description="Helical" evidence="1">
    <location>
        <begin position="35"/>
        <end position="54"/>
    </location>
</feature>
<organism evidence="3 4">
    <name type="scientific">Streptomyces tibetensis</name>
    <dbReference type="NCBI Taxonomy" id="2382123"/>
    <lineage>
        <taxon>Bacteria</taxon>
        <taxon>Bacillati</taxon>
        <taxon>Actinomycetota</taxon>
        <taxon>Actinomycetes</taxon>
        <taxon>Kitasatosporales</taxon>
        <taxon>Streptomycetaceae</taxon>
        <taxon>Streptomyces</taxon>
    </lineage>
</organism>
<keyword evidence="4" id="KW-1185">Reference proteome</keyword>
<feature type="transmembrane region" description="Helical" evidence="1">
    <location>
        <begin position="75"/>
        <end position="95"/>
    </location>
</feature>